<comment type="caution">
    <text evidence="2">The sequence shown here is derived from an EMBL/GenBank/DDBJ whole genome shotgun (WGS) entry which is preliminary data.</text>
</comment>
<keyword evidence="3" id="KW-1185">Reference proteome</keyword>
<reference evidence="2" key="1">
    <citation type="submission" date="2021-06" db="EMBL/GenBank/DDBJ databases">
        <authorList>
            <person name="Kallberg Y."/>
            <person name="Tangrot J."/>
            <person name="Rosling A."/>
        </authorList>
    </citation>
    <scope>NUCLEOTIDE SEQUENCE</scope>
    <source>
        <strain evidence="2">CL551</strain>
    </source>
</reference>
<feature type="region of interest" description="Disordered" evidence="1">
    <location>
        <begin position="102"/>
        <end position="121"/>
    </location>
</feature>
<feature type="non-terminal residue" evidence="2">
    <location>
        <position position="148"/>
    </location>
</feature>
<gene>
    <name evidence="2" type="ORF">AMORRO_LOCUS6349</name>
</gene>
<proteinExistence type="predicted"/>
<dbReference type="AlphaFoldDB" id="A0A9N9BL55"/>
<evidence type="ECO:0000256" key="1">
    <source>
        <dbReference type="SAM" id="MobiDB-lite"/>
    </source>
</evidence>
<dbReference type="Proteomes" id="UP000789342">
    <property type="component" value="Unassembled WGS sequence"/>
</dbReference>
<organism evidence="2 3">
    <name type="scientific">Acaulospora morrowiae</name>
    <dbReference type="NCBI Taxonomy" id="94023"/>
    <lineage>
        <taxon>Eukaryota</taxon>
        <taxon>Fungi</taxon>
        <taxon>Fungi incertae sedis</taxon>
        <taxon>Mucoromycota</taxon>
        <taxon>Glomeromycotina</taxon>
        <taxon>Glomeromycetes</taxon>
        <taxon>Diversisporales</taxon>
        <taxon>Acaulosporaceae</taxon>
        <taxon>Acaulospora</taxon>
    </lineage>
</organism>
<dbReference type="OrthoDB" id="185618at2759"/>
<dbReference type="EMBL" id="CAJVPV010004187">
    <property type="protein sequence ID" value="CAG8568351.1"/>
    <property type="molecule type" value="Genomic_DNA"/>
</dbReference>
<evidence type="ECO:0000313" key="2">
    <source>
        <dbReference type="EMBL" id="CAG8568351.1"/>
    </source>
</evidence>
<name>A0A9N9BL55_9GLOM</name>
<accession>A0A9N9BL55</accession>
<protein>
    <submittedName>
        <fullName evidence="2">5067_t:CDS:1</fullName>
    </submittedName>
</protein>
<sequence length="148" mass="16232">DSNKTSNLEVGAKIVSKKNLSDNLTSTGQNTRTFGSGYISAATKIFDHSISSPFQLQNKSLGFSNYESSPLNKNIFGSGFINTGDSLMGKFVTQESPVTSIFNDTSYNEDENNRESNTENGMSFGMGANSLLLERRYERSVLLLVITF</sequence>
<evidence type="ECO:0000313" key="3">
    <source>
        <dbReference type="Proteomes" id="UP000789342"/>
    </source>
</evidence>